<accession>A0A0S1SPV7</accession>
<dbReference type="AlphaFoldDB" id="A0A0S1SG29"/>
<dbReference type="KEGG" id="prf:PeribacterA2_0175"/>
<dbReference type="STRING" id="1735162.PeribacterB2_0175"/>
<gene>
    <name evidence="2" type="ORF">PeribacterD1_0175</name>
</gene>
<proteinExistence type="predicted"/>
<organism evidence="2 3">
    <name type="scientific">Candidatus Peribacter riflensis</name>
    <dbReference type="NCBI Taxonomy" id="1735162"/>
    <lineage>
        <taxon>Bacteria</taxon>
        <taxon>Candidatus Peregrinibacteriota</taxon>
        <taxon>Candidatus Peribacteria</taxon>
        <taxon>Candidatus Peribacterales</taxon>
        <taxon>Candidatus Peribacteraceae</taxon>
        <taxon>Candidatus Peribacter</taxon>
    </lineage>
</organism>
<name>A0A0S1SG29_9BACT</name>
<keyword evidence="1" id="KW-0472">Membrane</keyword>
<dbReference type="EMBL" id="CP013065">
    <property type="protein sequence ID" value="ALM12876.1"/>
    <property type="molecule type" value="Genomic_DNA"/>
</dbReference>
<reference evidence="3" key="1">
    <citation type="submission" date="2015-10" db="EMBL/GenBank/DDBJ databases">
        <title>Analysis of five complete genome sequences for members of the class Peribacteria in the recently recognized Peregrinibacteria bacterial phylum.</title>
        <authorList>
            <person name="Anantharaman K."/>
            <person name="Brown C.T."/>
            <person name="Burstein D."/>
            <person name="Castelle C.J."/>
            <person name="Probst A.J."/>
            <person name="Thomas B.C."/>
            <person name="Williams K.H."/>
            <person name="Banfield J.F."/>
        </authorList>
    </citation>
    <scope>NUCLEOTIDE SEQUENCE [LARGE SCALE GENOMIC DNA]</scope>
</reference>
<feature type="transmembrane region" description="Helical" evidence="1">
    <location>
        <begin position="49"/>
        <end position="70"/>
    </location>
</feature>
<dbReference type="InterPro" id="IPR032820">
    <property type="entry name" value="ATPase_put"/>
</dbReference>
<keyword evidence="1" id="KW-1133">Transmembrane helix</keyword>
<sequence length="80" mass="8563">MNDAPRSDGSKGMGLMLSLRLAWNLGFIIAVPVAVFGFGGAYLDKYLQTTPIFVITGFVLAIVLTVIGVYRKVKEILGAS</sequence>
<evidence type="ECO:0000313" key="2">
    <source>
        <dbReference type="EMBL" id="ALM12876.1"/>
    </source>
</evidence>
<protein>
    <recommendedName>
        <fullName evidence="4">AtpZ/AtpI family protein</fullName>
    </recommendedName>
</protein>
<evidence type="ECO:0000313" key="3">
    <source>
        <dbReference type="Proteomes" id="UP000069135"/>
    </source>
</evidence>
<reference evidence="2 3" key="2">
    <citation type="journal article" date="2016" name="PeerJ">
        <title>Analysis of five complete genome sequences for members of the class Peribacteria in the recently recognized Peregrinibacteria bacterial phylum.</title>
        <authorList>
            <person name="Anantharaman K."/>
            <person name="Brown C.T."/>
            <person name="Burstein D."/>
            <person name="Castelle C.J."/>
            <person name="Probst A.J."/>
            <person name="Thomas B.C."/>
            <person name="Williams K.H."/>
            <person name="Banfield J.F."/>
        </authorList>
    </citation>
    <scope>NUCLEOTIDE SEQUENCE [LARGE SCALE GENOMIC DNA]</scope>
    <source>
        <strain evidence="2">RIFOXYD1_FULL_PER-ii_59_16</strain>
    </source>
</reference>
<feature type="transmembrane region" description="Helical" evidence="1">
    <location>
        <begin position="21"/>
        <end position="43"/>
    </location>
</feature>
<keyword evidence="1" id="KW-0812">Transmembrane</keyword>
<evidence type="ECO:0000256" key="1">
    <source>
        <dbReference type="SAM" id="Phobius"/>
    </source>
</evidence>
<evidence type="ECO:0008006" key="4">
    <source>
        <dbReference type="Google" id="ProtNLM"/>
    </source>
</evidence>
<accession>A0A0S1SG29</accession>
<dbReference type="Proteomes" id="UP000069135">
    <property type="component" value="Chromosome"/>
</dbReference>
<accession>A0A0S1SU15</accession>
<dbReference type="Pfam" id="PF09527">
    <property type="entry name" value="ATPase_gene1"/>
    <property type="match status" value="1"/>
</dbReference>